<feature type="domain" description="AAA+ ATPase" evidence="2">
    <location>
        <begin position="482"/>
        <end position="609"/>
    </location>
</feature>
<protein>
    <recommendedName>
        <fullName evidence="2">AAA+ ATPase domain-containing protein</fullName>
    </recommendedName>
</protein>
<dbReference type="InterPro" id="IPR003959">
    <property type="entry name" value="ATPase_AAA_core"/>
</dbReference>
<dbReference type="InterPro" id="IPR054289">
    <property type="entry name" value="DUF7025"/>
</dbReference>
<reference evidence="3 4" key="1">
    <citation type="submission" date="2016-03" db="EMBL/GenBank/DDBJ databases">
        <title>The draft genome sequence of Fonsecaea nubica causative agent of cutaneous subcutaneous infection in human host.</title>
        <authorList>
            <person name="Costa F."/>
            <person name="Sybren D.H."/>
            <person name="Raittz R.T."/>
            <person name="Weiss V.A."/>
            <person name="Leao A.C."/>
            <person name="Gomes R."/>
            <person name="De Souza E.M."/>
            <person name="Pedrosa F.O."/>
            <person name="Steffens M.B."/>
            <person name="Bombassaro A."/>
            <person name="Tadra-Sfeir M.Z."/>
            <person name="Moreno L.F."/>
            <person name="Najafzadeh M.J."/>
            <person name="Felipe M.S."/>
            <person name="Teixeira M."/>
            <person name="Sun J."/>
            <person name="Xi L."/>
            <person name="Castro M.A."/>
            <person name="Vicente V.A."/>
        </authorList>
    </citation>
    <scope>NUCLEOTIDE SEQUENCE [LARGE SCALE GENOMIC DNA]</scope>
    <source>
        <strain evidence="3 4">CBS 269.64</strain>
    </source>
</reference>
<dbReference type="RefSeq" id="XP_022497065.1">
    <property type="nucleotide sequence ID" value="XM_022646949.1"/>
</dbReference>
<dbReference type="PANTHER" id="PTHR46411">
    <property type="entry name" value="FAMILY ATPASE, PUTATIVE-RELATED"/>
    <property type="match status" value="1"/>
</dbReference>
<dbReference type="InterPro" id="IPR003593">
    <property type="entry name" value="AAA+_ATPase"/>
</dbReference>
<feature type="compositionally biased region" description="Basic and acidic residues" evidence="1">
    <location>
        <begin position="57"/>
        <end position="67"/>
    </location>
</feature>
<feature type="region of interest" description="Disordered" evidence="1">
    <location>
        <begin position="656"/>
        <end position="678"/>
    </location>
</feature>
<evidence type="ECO:0000313" key="4">
    <source>
        <dbReference type="Proteomes" id="UP000185904"/>
    </source>
</evidence>
<dbReference type="CDD" id="cd19481">
    <property type="entry name" value="RecA-like_protease"/>
    <property type="match status" value="1"/>
</dbReference>
<dbReference type="GO" id="GO:0005524">
    <property type="term" value="F:ATP binding"/>
    <property type="evidence" value="ECO:0007669"/>
    <property type="project" value="InterPro"/>
</dbReference>
<organism evidence="3 4">
    <name type="scientific">Fonsecaea nubica</name>
    <dbReference type="NCBI Taxonomy" id="856822"/>
    <lineage>
        <taxon>Eukaryota</taxon>
        <taxon>Fungi</taxon>
        <taxon>Dikarya</taxon>
        <taxon>Ascomycota</taxon>
        <taxon>Pezizomycotina</taxon>
        <taxon>Eurotiomycetes</taxon>
        <taxon>Chaetothyriomycetidae</taxon>
        <taxon>Chaetothyriales</taxon>
        <taxon>Herpotrichiellaceae</taxon>
        <taxon>Fonsecaea</taxon>
    </lineage>
</organism>
<feature type="compositionally biased region" description="Polar residues" evidence="1">
    <location>
        <begin position="656"/>
        <end position="666"/>
    </location>
</feature>
<dbReference type="Pfam" id="PF00004">
    <property type="entry name" value="AAA"/>
    <property type="match status" value="1"/>
</dbReference>
<dbReference type="AlphaFoldDB" id="A0A178CME1"/>
<dbReference type="GeneID" id="34592076"/>
<dbReference type="SUPFAM" id="SSF52540">
    <property type="entry name" value="P-loop containing nucleoside triphosphate hydrolases"/>
    <property type="match status" value="1"/>
</dbReference>
<dbReference type="Proteomes" id="UP000185904">
    <property type="component" value="Unassembled WGS sequence"/>
</dbReference>
<dbReference type="PANTHER" id="PTHR46411:SF3">
    <property type="entry name" value="AAA+ ATPASE DOMAIN-CONTAINING PROTEIN"/>
    <property type="match status" value="1"/>
</dbReference>
<accession>A0A178CME1</accession>
<dbReference type="OrthoDB" id="10042665at2759"/>
<name>A0A178CME1_9EURO</name>
<comment type="caution">
    <text evidence="3">The sequence shown here is derived from an EMBL/GenBank/DDBJ whole genome shotgun (WGS) entry which is preliminary data.</text>
</comment>
<dbReference type="SMART" id="SM00382">
    <property type="entry name" value="AAA"/>
    <property type="match status" value="1"/>
</dbReference>
<dbReference type="Pfam" id="PF22942">
    <property type="entry name" value="DUF7025"/>
    <property type="match status" value="1"/>
</dbReference>
<feature type="region of interest" description="Disordered" evidence="1">
    <location>
        <begin position="1"/>
        <end position="67"/>
    </location>
</feature>
<keyword evidence="4" id="KW-1185">Reference proteome</keyword>
<dbReference type="EMBL" id="LVCJ01000071">
    <property type="protein sequence ID" value="OAL30586.1"/>
    <property type="molecule type" value="Genomic_DNA"/>
</dbReference>
<feature type="compositionally biased region" description="Basic and acidic residues" evidence="1">
    <location>
        <begin position="1"/>
        <end position="40"/>
    </location>
</feature>
<dbReference type="InterPro" id="IPR027417">
    <property type="entry name" value="P-loop_NTPase"/>
</dbReference>
<sequence>MSKSEKTASKAGERDENSNLKAEEPNQKKEEQVKKEDRPKGPPVAKGSINEAKALYSKKDQDGKDQWVTEEPVDVVEAAENEETAKFAFLVRKQKSYDSRKKYDIHSIIVQSPWLKKSLGVILEDYPGITTNLDRLVFRAPFHPFVHRWDKLTSLLEEDNFEEDIARDHLKLFRDTLFEELENAIAAKIDLVKNEVVTFEYLWTIFEPQTLVYSMSDGKECVFKLNSSSRVTDSRRGLELLQLDVWSVDWDGDKFGQHVTYLSNYEFPGTTPITSLQAYPLKFHPEKEQLMLRLVARGKLFERLAGYHYKAYRGVALGYGRCGMIRHNVESRIIIDCDAHNRFLPNNAVYFNSLFKSSNQINGLLSDESEDQSEQFDFDGFLDNESDYLATPDSGDDACSPKHRPLTTEELLIAVPYVRGYALKTKKWLWFYVDQVEEIKFADNAFASLVLPKEQKSLIRAFVESQVKYKDDFDDVITGKGRGMIMLLAGPPGVGKTLTSESVAEDMRVPLYMMSAGDLGLDPSGIEESLNLVLDMVSKWNAVLLLDEADVFLEARSSNDLERNKMVSIFLRVLEYYEGVLFLTTNRITNIDEAFHSRIHVTVNYPNLSVESRRHIWQTFLGADHPVSGKDLERLARVELNGRQIKNILKTSQMLARSEGTSSSRQEPTKGAQRGPKVELRHIETILAIEQRGTSWQQEG</sequence>
<proteinExistence type="predicted"/>
<evidence type="ECO:0000259" key="2">
    <source>
        <dbReference type="SMART" id="SM00382"/>
    </source>
</evidence>
<gene>
    <name evidence="3" type="ORF">AYO20_08673</name>
</gene>
<dbReference type="Gene3D" id="3.40.50.300">
    <property type="entry name" value="P-loop containing nucleotide triphosphate hydrolases"/>
    <property type="match status" value="1"/>
</dbReference>
<evidence type="ECO:0000313" key="3">
    <source>
        <dbReference type="EMBL" id="OAL30586.1"/>
    </source>
</evidence>
<dbReference type="GO" id="GO:0016887">
    <property type="term" value="F:ATP hydrolysis activity"/>
    <property type="evidence" value="ECO:0007669"/>
    <property type="project" value="InterPro"/>
</dbReference>
<evidence type="ECO:0000256" key="1">
    <source>
        <dbReference type="SAM" id="MobiDB-lite"/>
    </source>
</evidence>